<dbReference type="AlphaFoldDB" id="A0A210PEG8"/>
<sequence>MASNGRTTSSDSSSAPGMPTVLAHDQAHNVARFVAQIIQSSVEIIKQEQDLLNFLDEALEGLGDDYSVEDYPLTEQNTSPAETMTSVAPMPIPVCQLNGEPMSECDEDVKSDQTFTKETAEMDNSIEIPNLSLMHTDGSKQNLSAYIQDIIREAHDKVTTDDAEMAPLATAESSIQDESNLTGICFTDDSPSKESRNATNQDNREEENLSESVVEVPAPDIHVEEAIINNNHHEKTPLDGDIDEIIEIEDDSFGQQSFVEMNSKDRGLPNKKRKRMSRIKDSILNLFSCTSSRATDTS</sequence>
<gene>
    <name evidence="2" type="ORF">KP79_PYT15659</name>
</gene>
<dbReference type="Proteomes" id="UP000242188">
    <property type="component" value="Unassembled WGS sequence"/>
</dbReference>
<organism evidence="2 3">
    <name type="scientific">Mizuhopecten yessoensis</name>
    <name type="common">Japanese scallop</name>
    <name type="synonym">Patinopecten yessoensis</name>
    <dbReference type="NCBI Taxonomy" id="6573"/>
    <lineage>
        <taxon>Eukaryota</taxon>
        <taxon>Metazoa</taxon>
        <taxon>Spiralia</taxon>
        <taxon>Lophotrochozoa</taxon>
        <taxon>Mollusca</taxon>
        <taxon>Bivalvia</taxon>
        <taxon>Autobranchia</taxon>
        <taxon>Pteriomorphia</taxon>
        <taxon>Pectinida</taxon>
        <taxon>Pectinoidea</taxon>
        <taxon>Pectinidae</taxon>
        <taxon>Mizuhopecten</taxon>
    </lineage>
</organism>
<evidence type="ECO:0000313" key="2">
    <source>
        <dbReference type="EMBL" id="OWF34879.1"/>
    </source>
</evidence>
<feature type="region of interest" description="Disordered" evidence="1">
    <location>
        <begin position="171"/>
        <end position="213"/>
    </location>
</feature>
<accession>A0A210PEG8</accession>
<feature type="compositionally biased region" description="Polar residues" evidence="1">
    <location>
        <begin position="171"/>
        <end position="182"/>
    </location>
</feature>
<comment type="caution">
    <text evidence="2">The sequence shown here is derived from an EMBL/GenBank/DDBJ whole genome shotgun (WGS) entry which is preliminary data.</text>
</comment>
<feature type="region of interest" description="Disordered" evidence="1">
    <location>
        <begin position="1"/>
        <end position="20"/>
    </location>
</feature>
<keyword evidence="3" id="KW-1185">Reference proteome</keyword>
<evidence type="ECO:0000256" key="1">
    <source>
        <dbReference type="SAM" id="MobiDB-lite"/>
    </source>
</evidence>
<reference evidence="2 3" key="1">
    <citation type="journal article" date="2017" name="Nat. Ecol. Evol.">
        <title>Scallop genome provides insights into evolution of bilaterian karyotype and development.</title>
        <authorList>
            <person name="Wang S."/>
            <person name="Zhang J."/>
            <person name="Jiao W."/>
            <person name="Li J."/>
            <person name="Xun X."/>
            <person name="Sun Y."/>
            <person name="Guo X."/>
            <person name="Huan P."/>
            <person name="Dong B."/>
            <person name="Zhang L."/>
            <person name="Hu X."/>
            <person name="Sun X."/>
            <person name="Wang J."/>
            <person name="Zhao C."/>
            <person name="Wang Y."/>
            <person name="Wang D."/>
            <person name="Huang X."/>
            <person name="Wang R."/>
            <person name="Lv J."/>
            <person name="Li Y."/>
            <person name="Zhang Z."/>
            <person name="Liu B."/>
            <person name="Lu W."/>
            <person name="Hui Y."/>
            <person name="Liang J."/>
            <person name="Zhou Z."/>
            <person name="Hou R."/>
            <person name="Li X."/>
            <person name="Liu Y."/>
            <person name="Li H."/>
            <person name="Ning X."/>
            <person name="Lin Y."/>
            <person name="Zhao L."/>
            <person name="Xing Q."/>
            <person name="Dou J."/>
            <person name="Li Y."/>
            <person name="Mao J."/>
            <person name="Guo H."/>
            <person name="Dou H."/>
            <person name="Li T."/>
            <person name="Mu C."/>
            <person name="Jiang W."/>
            <person name="Fu Q."/>
            <person name="Fu X."/>
            <person name="Miao Y."/>
            <person name="Liu J."/>
            <person name="Yu Q."/>
            <person name="Li R."/>
            <person name="Liao H."/>
            <person name="Li X."/>
            <person name="Kong Y."/>
            <person name="Jiang Z."/>
            <person name="Chourrout D."/>
            <person name="Li R."/>
            <person name="Bao Z."/>
        </authorList>
    </citation>
    <scope>NUCLEOTIDE SEQUENCE [LARGE SCALE GENOMIC DNA]</scope>
    <source>
        <strain evidence="2 3">PY_sf001</strain>
    </source>
</reference>
<proteinExistence type="predicted"/>
<evidence type="ECO:0000313" key="3">
    <source>
        <dbReference type="Proteomes" id="UP000242188"/>
    </source>
</evidence>
<dbReference type="EMBL" id="NEDP02076748">
    <property type="protein sequence ID" value="OWF34879.1"/>
    <property type="molecule type" value="Genomic_DNA"/>
</dbReference>
<feature type="compositionally biased region" description="Basic and acidic residues" evidence="1">
    <location>
        <begin position="190"/>
        <end position="207"/>
    </location>
</feature>
<dbReference type="OrthoDB" id="6185803at2759"/>
<protein>
    <submittedName>
        <fullName evidence="2">Uncharacterized protein</fullName>
    </submittedName>
</protein>
<name>A0A210PEG8_MIZYE</name>